<sequence length="151" mass="17549">MAKAQIEIDFIAKKLRNGEKYPDIYKEFCEKLRKVSTRTFDNRIKDAKKILADEQKTLREVINEKREEVLGEKITALKSDLEIEEQLLKIGFGEMEIEERTDMPNGIVINTRKPTPAEMRAALAEVWKKRGVYAAEKVEQRIIVKIPDDDN</sequence>
<reference evidence="1" key="1">
    <citation type="submission" date="2020-04" db="EMBL/GenBank/DDBJ databases">
        <authorList>
            <person name="Chiriac C."/>
            <person name="Salcher M."/>
            <person name="Ghai R."/>
            <person name="Kavagutti S V."/>
        </authorList>
    </citation>
    <scope>NUCLEOTIDE SEQUENCE</scope>
</reference>
<organism evidence="1">
    <name type="scientific">uncultured Caudovirales phage</name>
    <dbReference type="NCBI Taxonomy" id="2100421"/>
    <lineage>
        <taxon>Viruses</taxon>
        <taxon>Duplodnaviria</taxon>
        <taxon>Heunggongvirae</taxon>
        <taxon>Uroviricota</taxon>
        <taxon>Caudoviricetes</taxon>
        <taxon>Peduoviridae</taxon>
        <taxon>Maltschvirus</taxon>
        <taxon>Maltschvirus maltsch</taxon>
    </lineage>
</organism>
<accession>A0A6J5KUZ7</accession>
<name>A0A6J5KUZ7_9CAUD</name>
<dbReference type="EMBL" id="LR798204">
    <property type="protein sequence ID" value="CAB5170686.1"/>
    <property type="molecule type" value="Genomic_DNA"/>
</dbReference>
<protein>
    <submittedName>
        <fullName evidence="1">Uncharacterized protein</fullName>
    </submittedName>
</protein>
<dbReference type="EMBL" id="LR796194">
    <property type="protein sequence ID" value="CAB4126214.1"/>
    <property type="molecule type" value="Genomic_DNA"/>
</dbReference>
<proteinExistence type="predicted"/>
<evidence type="ECO:0000313" key="2">
    <source>
        <dbReference type="EMBL" id="CAB5170686.1"/>
    </source>
</evidence>
<evidence type="ECO:0000313" key="1">
    <source>
        <dbReference type="EMBL" id="CAB4126214.1"/>
    </source>
</evidence>
<gene>
    <name evidence="2" type="ORF">UFOVP153_34</name>
    <name evidence="1" type="ORF">UFOVP69_24</name>
</gene>